<keyword evidence="1" id="KW-0732">Signal</keyword>
<sequence length="133" mass="15565">MRSPAVVFVAAGFVFVTGDVLKICEDVKKADDIVCEKIHHPTIANREKIFSDIKYYITTLPPLLEALKADKDRTIEVCKDVLQLGTSHFMNIHYDYDHLMRGFNWTDDDMNMYRDLRDDTLTEWVKMEPFIFN</sequence>
<dbReference type="EMBL" id="GECZ01020182">
    <property type="protein sequence ID" value="JAS49587.1"/>
    <property type="molecule type" value="Transcribed_RNA"/>
</dbReference>
<feature type="chain" id="PRO_5008582855" evidence="1">
    <location>
        <begin position="19"/>
        <end position="133"/>
    </location>
</feature>
<organism evidence="2">
    <name type="scientific">Cuerna arida</name>
    <dbReference type="NCBI Taxonomy" id="1464854"/>
    <lineage>
        <taxon>Eukaryota</taxon>
        <taxon>Metazoa</taxon>
        <taxon>Ecdysozoa</taxon>
        <taxon>Arthropoda</taxon>
        <taxon>Hexapoda</taxon>
        <taxon>Insecta</taxon>
        <taxon>Pterygota</taxon>
        <taxon>Neoptera</taxon>
        <taxon>Paraneoptera</taxon>
        <taxon>Hemiptera</taxon>
        <taxon>Auchenorrhyncha</taxon>
        <taxon>Membracoidea</taxon>
        <taxon>Cicadellidae</taxon>
        <taxon>Cicadellinae</taxon>
        <taxon>Proconiini</taxon>
        <taxon>Cuerna</taxon>
    </lineage>
</organism>
<name>A0A1B6FHC3_9HEMI</name>
<feature type="signal peptide" evidence="1">
    <location>
        <begin position="1"/>
        <end position="18"/>
    </location>
</feature>
<evidence type="ECO:0000313" key="2">
    <source>
        <dbReference type="EMBL" id="JAS49587.1"/>
    </source>
</evidence>
<accession>A0A1B6FHC3</accession>
<proteinExistence type="predicted"/>
<reference evidence="2" key="1">
    <citation type="submission" date="2015-11" db="EMBL/GenBank/DDBJ databases">
        <title>De novo transcriptome assembly of four potential Pierce s Disease insect vectors from Arizona vineyards.</title>
        <authorList>
            <person name="Tassone E.E."/>
        </authorList>
    </citation>
    <scope>NUCLEOTIDE SEQUENCE</scope>
</reference>
<gene>
    <name evidence="2" type="ORF">g.24331</name>
</gene>
<protein>
    <submittedName>
        <fullName evidence="2">Uncharacterized protein</fullName>
    </submittedName>
</protein>
<dbReference type="AlphaFoldDB" id="A0A1B6FHC3"/>
<evidence type="ECO:0000256" key="1">
    <source>
        <dbReference type="SAM" id="SignalP"/>
    </source>
</evidence>